<dbReference type="CDD" id="cd13124">
    <property type="entry name" value="MATE_SpoVB_like"/>
    <property type="match status" value="1"/>
</dbReference>
<feature type="transmembrane region" description="Helical" evidence="6">
    <location>
        <begin position="185"/>
        <end position="205"/>
    </location>
</feature>
<keyword evidence="4 6" id="KW-1133">Transmembrane helix</keyword>
<proteinExistence type="predicted"/>
<evidence type="ECO:0000256" key="3">
    <source>
        <dbReference type="ARBA" id="ARBA00022692"/>
    </source>
</evidence>
<dbReference type="AlphaFoldDB" id="L1QES8"/>
<feature type="transmembrane region" description="Helical" evidence="6">
    <location>
        <begin position="487"/>
        <end position="510"/>
    </location>
</feature>
<feature type="transmembrane region" description="Helical" evidence="6">
    <location>
        <begin position="355"/>
        <end position="373"/>
    </location>
</feature>
<dbReference type="Proteomes" id="UP000010420">
    <property type="component" value="Unassembled WGS sequence"/>
</dbReference>
<keyword evidence="8" id="KW-1185">Reference proteome</keyword>
<evidence type="ECO:0000256" key="2">
    <source>
        <dbReference type="ARBA" id="ARBA00022475"/>
    </source>
</evidence>
<dbReference type="GO" id="GO:0005886">
    <property type="term" value="C:plasma membrane"/>
    <property type="evidence" value="ECO:0007669"/>
    <property type="project" value="UniProtKB-SubCell"/>
</dbReference>
<comment type="subcellular location">
    <subcellularLocation>
        <location evidence="1">Cell membrane</location>
        <topology evidence="1">Multi-pass membrane protein</topology>
    </subcellularLocation>
</comment>
<dbReference type="PIRSF" id="PIRSF038958">
    <property type="entry name" value="PG_synth_SpoVB"/>
    <property type="match status" value="1"/>
</dbReference>
<feature type="transmembrane region" description="Helical" evidence="6">
    <location>
        <begin position="119"/>
        <end position="139"/>
    </location>
</feature>
<feature type="transmembrane region" description="Helical" evidence="6">
    <location>
        <begin position="49"/>
        <end position="70"/>
    </location>
</feature>
<feature type="transmembrane region" description="Helical" evidence="6">
    <location>
        <begin position="91"/>
        <end position="107"/>
    </location>
</feature>
<feature type="transmembrane region" description="Helical" evidence="6">
    <location>
        <begin position="446"/>
        <end position="467"/>
    </location>
</feature>
<organism evidence="7 8">
    <name type="scientific">Clostridium celatum DSM 1785</name>
    <dbReference type="NCBI Taxonomy" id="545697"/>
    <lineage>
        <taxon>Bacteria</taxon>
        <taxon>Bacillati</taxon>
        <taxon>Bacillota</taxon>
        <taxon>Clostridia</taxon>
        <taxon>Eubacteriales</taxon>
        <taxon>Clostridiaceae</taxon>
        <taxon>Clostridium</taxon>
    </lineage>
</organism>
<evidence type="ECO:0000256" key="5">
    <source>
        <dbReference type="ARBA" id="ARBA00023136"/>
    </source>
</evidence>
<evidence type="ECO:0000313" key="8">
    <source>
        <dbReference type="Proteomes" id="UP000010420"/>
    </source>
</evidence>
<keyword evidence="2" id="KW-1003">Cell membrane</keyword>
<sequence>MEEKSLGRSFLILSVAGILVKILSAAYVPVLKAIIGDDAIGIYQASYTYFVFILAITSLGAQPAVTKVVSELRAMGHHKDALRAMKIARKYLIIIGGAITVIFILIAKPLAKATDWERASLSLIFLAPTILFSCILAAYRGYLQGIEDMKNLAVSQVIEQIANIVISLVFAFLLIKVSIEWGSAGGTVGTTVGAIIAVVYIIYIYNKYDYEDEAIENDNSDKQLSDKKILKKLIAYGLPIILVAGMQNASSLVDAIVVKGKLLDSGFTESEASIRYAVLVFYNTLLYVPLAIVTALSSAVFPKIIQAFTSRNRKELKVQIAYTYKLTYLITIPSAFGLAILSKEIYIMIFGSTNGYNLLMYGSVVLILMSITTIQNTILQGINKLYLVLTTAFIGVVIKLVIESLLVGIKEINILGAVIATFFTFLIPAIINQNRLRRIFRIKIPVIRLAIIPFISSCVMGIVIYSIRMPLNRLINIFEGGRLSITFMVLFLVAIGGIVYLLISIFLGGITKKDLDGFSPKLFTLLPRFLRKKM</sequence>
<dbReference type="InterPro" id="IPR002797">
    <property type="entry name" value="Polysacc_synth"/>
</dbReference>
<dbReference type="PANTHER" id="PTHR30250:SF21">
    <property type="entry name" value="LIPID II FLIPPASE MURJ"/>
    <property type="match status" value="1"/>
</dbReference>
<keyword evidence="5 6" id="KW-0472">Membrane</keyword>
<evidence type="ECO:0000256" key="6">
    <source>
        <dbReference type="SAM" id="Phobius"/>
    </source>
</evidence>
<feature type="transmembrane region" description="Helical" evidence="6">
    <location>
        <begin position="278"/>
        <end position="305"/>
    </location>
</feature>
<dbReference type="HOGENOM" id="CLU_022017_2_1_9"/>
<accession>L1QES8</accession>
<dbReference type="PANTHER" id="PTHR30250">
    <property type="entry name" value="PST FAMILY PREDICTED COLANIC ACID TRANSPORTER"/>
    <property type="match status" value="1"/>
</dbReference>
<protein>
    <submittedName>
        <fullName evidence="7">Polysaccharide biosynthesis protein</fullName>
    </submittedName>
</protein>
<dbReference type="Pfam" id="PF01943">
    <property type="entry name" value="Polysacc_synt"/>
    <property type="match status" value="1"/>
</dbReference>
<evidence type="ECO:0000256" key="4">
    <source>
        <dbReference type="ARBA" id="ARBA00022989"/>
    </source>
</evidence>
<name>L1QES8_9CLOT</name>
<feature type="transmembrane region" description="Helical" evidence="6">
    <location>
        <begin position="160"/>
        <end position="179"/>
    </location>
</feature>
<feature type="transmembrane region" description="Helical" evidence="6">
    <location>
        <begin position="233"/>
        <end position="258"/>
    </location>
</feature>
<reference evidence="7 8" key="1">
    <citation type="submission" date="2012-05" db="EMBL/GenBank/DDBJ databases">
        <authorList>
            <person name="Weinstock G."/>
            <person name="Sodergren E."/>
            <person name="Lobos E.A."/>
            <person name="Fulton L."/>
            <person name="Fulton R."/>
            <person name="Courtney L."/>
            <person name="Fronick C."/>
            <person name="O'Laughlin M."/>
            <person name="Godfrey J."/>
            <person name="Wilson R.M."/>
            <person name="Miner T."/>
            <person name="Farmer C."/>
            <person name="Delehaunty K."/>
            <person name="Cordes M."/>
            <person name="Minx P."/>
            <person name="Tomlinson C."/>
            <person name="Chen J."/>
            <person name="Wollam A."/>
            <person name="Pepin K.H."/>
            <person name="Bhonagiri V."/>
            <person name="Zhang X."/>
            <person name="Suruliraj S."/>
            <person name="Warren W."/>
            <person name="Mitreva M."/>
            <person name="Mardis E.R."/>
            <person name="Wilson R.K."/>
        </authorList>
    </citation>
    <scope>NUCLEOTIDE SEQUENCE [LARGE SCALE GENOMIC DNA]</scope>
    <source>
        <strain evidence="7 8">DSM 1785</strain>
    </source>
</reference>
<dbReference type="eggNOG" id="COG2244">
    <property type="taxonomic scope" value="Bacteria"/>
</dbReference>
<comment type="caution">
    <text evidence="7">The sequence shown here is derived from an EMBL/GenBank/DDBJ whole genome shotgun (WGS) entry which is preliminary data.</text>
</comment>
<dbReference type="OrthoDB" id="9775950at2"/>
<feature type="transmembrane region" description="Helical" evidence="6">
    <location>
        <begin position="414"/>
        <end position="434"/>
    </location>
</feature>
<feature type="transmembrane region" description="Helical" evidence="6">
    <location>
        <begin position="385"/>
        <end position="402"/>
    </location>
</feature>
<evidence type="ECO:0000256" key="1">
    <source>
        <dbReference type="ARBA" id="ARBA00004651"/>
    </source>
</evidence>
<dbReference type="STRING" id="545697.HMPREF0216_02131"/>
<dbReference type="PATRIC" id="fig|545697.3.peg.2094"/>
<dbReference type="EMBL" id="AMEZ01000059">
    <property type="protein sequence ID" value="EKY26092.1"/>
    <property type="molecule type" value="Genomic_DNA"/>
</dbReference>
<evidence type="ECO:0000313" key="7">
    <source>
        <dbReference type="EMBL" id="EKY26092.1"/>
    </source>
</evidence>
<feature type="transmembrane region" description="Helical" evidence="6">
    <location>
        <begin position="326"/>
        <end position="349"/>
    </location>
</feature>
<dbReference type="InterPro" id="IPR050833">
    <property type="entry name" value="Poly_Biosynth_Transport"/>
</dbReference>
<keyword evidence="3 6" id="KW-0812">Transmembrane</keyword>
<dbReference type="InterPro" id="IPR024923">
    <property type="entry name" value="PG_synth_SpoVB"/>
</dbReference>
<dbReference type="RefSeq" id="WP_005213885.1">
    <property type="nucleotide sequence ID" value="NZ_KB291650.1"/>
</dbReference>
<gene>
    <name evidence="7" type="ORF">HMPREF0216_02131</name>
</gene>